<dbReference type="AlphaFoldDB" id="A0A653F4A7"/>
<reference evidence="3" key="1">
    <citation type="submission" date="2019-05" db="EMBL/GenBank/DDBJ databases">
        <authorList>
            <person name="Naeem R."/>
            <person name="Antony C."/>
            <person name="Guan Q."/>
        </authorList>
    </citation>
    <scope>NUCLEOTIDE SEQUENCE</scope>
    <source>
        <strain evidence="3">3</strain>
    </source>
</reference>
<feature type="region of interest" description="Disordered" evidence="1">
    <location>
        <begin position="40"/>
        <end position="63"/>
    </location>
</feature>
<evidence type="ECO:0000256" key="1">
    <source>
        <dbReference type="SAM" id="MobiDB-lite"/>
    </source>
</evidence>
<dbReference type="AntiFam" id="ANF00109">
    <property type="entry name" value="Shadow ORF (opposite afsK)"/>
</dbReference>
<dbReference type="EMBL" id="LR589366">
    <property type="protein sequence ID" value="VTP04399.1"/>
    <property type="molecule type" value="Genomic_DNA"/>
</dbReference>
<feature type="chain" id="PRO_5038384057" description="Secreted protein" evidence="2">
    <location>
        <begin position="23"/>
        <end position="63"/>
    </location>
</feature>
<keyword evidence="2" id="KW-0732">Signal</keyword>
<protein>
    <recommendedName>
        <fullName evidence="4">Secreted protein</fullName>
    </recommendedName>
</protein>
<proteinExistence type="predicted"/>
<gene>
    <name evidence="3" type="ORF">BIN_B_04433</name>
</gene>
<feature type="compositionally biased region" description="Polar residues" evidence="1">
    <location>
        <begin position="43"/>
        <end position="63"/>
    </location>
</feature>
<evidence type="ECO:0000313" key="3">
    <source>
        <dbReference type="EMBL" id="VTP04399.1"/>
    </source>
</evidence>
<name>A0A653F4A7_MYCKA</name>
<feature type="signal peptide" evidence="2">
    <location>
        <begin position="1"/>
        <end position="22"/>
    </location>
</feature>
<organism evidence="3">
    <name type="scientific">Mycobacterium kansasii</name>
    <dbReference type="NCBI Taxonomy" id="1768"/>
    <lineage>
        <taxon>Bacteria</taxon>
        <taxon>Bacillati</taxon>
        <taxon>Actinomycetota</taxon>
        <taxon>Actinomycetes</taxon>
        <taxon>Mycobacteriales</taxon>
        <taxon>Mycobacteriaceae</taxon>
        <taxon>Mycobacterium</taxon>
    </lineage>
</organism>
<evidence type="ECO:0008006" key="4">
    <source>
        <dbReference type="Google" id="ProtNLM"/>
    </source>
</evidence>
<sequence length="63" mass="6592">MFSGLTSRCVTPVVWAASSALAIWRTIATARAGLNGPDRFSSVAKSVPSTSRISRNSLPSISP</sequence>
<evidence type="ECO:0000256" key="2">
    <source>
        <dbReference type="SAM" id="SignalP"/>
    </source>
</evidence>
<accession>A0A653F4A7</accession>